<dbReference type="RefSeq" id="WP_106614607.1">
    <property type="nucleotide sequence ID" value="NZ_PYAX01000002.1"/>
</dbReference>
<accession>A0A2P8IGY4</accession>
<dbReference type="NCBIfam" id="TIGR04037">
    <property type="entry name" value="LLM_duo_CE1759"/>
    <property type="match status" value="1"/>
</dbReference>
<dbReference type="InterPro" id="IPR005025">
    <property type="entry name" value="FMN_Rdtase-like_dom"/>
</dbReference>
<dbReference type="PANTHER" id="PTHR43408:SF2">
    <property type="entry name" value="FMN REDUCTASE (NADPH)"/>
    <property type="match status" value="1"/>
</dbReference>
<feature type="domain" description="NADPH-dependent FMN reductase-like" evidence="4">
    <location>
        <begin position="11"/>
        <end position="149"/>
    </location>
</feature>
<keyword evidence="1" id="KW-0285">Flavoprotein</keyword>
<dbReference type="OrthoDB" id="1643408at2"/>
<reference evidence="5 6" key="1">
    <citation type="submission" date="2018-03" db="EMBL/GenBank/DDBJ databases">
        <title>Genomic Encyclopedia of Type Strains, Phase III (KMG-III): the genomes of soil and plant-associated and newly described type strains.</title>
        <authorList>
            <person name="Whitman W."/>
        </authorList>
    </citation>
    <scope>NUCLEOTIDE SEQUENCE [LARGE SCALE GENOMIC DNA]</scope>
    <source>
        <strain evidence="5 6">CGMCC 4.7097</strain>
    </source>
</reference>
<dbReference type="AlphaFoldDB" id="A0A2P8IGY4"/>
<keyword evidence="6" id="KW-1185">Reference proteome</keyword>
<comment type="caution">
    <text evidence="5">The sequence shown here is derived from an EMBL/GenBank/DDBJ whole genome shotgun (WGS) entry which is preliminary data.</text>
</comment>
<evidence type="ECO:0000256" key="3">
    <source>
        <dbReference type="ARBA" id="ARBA00023002"/>
    </source>
</evidence>
<evidence type="ECO:0000313" key="6">
    <source>
        <dbReference type="Proteomes" id="UP000241118"/>
    </source>
</evidence>
<gene>
    <name evidence="5" type="ORF">B0I31_102706</name>
</gene>
<evidence type="ECO:0000256" key="1">
    <source>
        <dbReference type="ARBA" id="ARBA00022630"/>
    </source>
</evidence>
<dbReference type="SUPFAM" id="SSF52218">
    <property type="entry name" value="Flavoproteins"/>
    <property type="match status" value="1"/>
</dbReference>
<dbReference type="PANTHER" id="PTHR43408">
    <property type="entry name" value="FMN REDUCTASE (NADPH)"/>
    <property type="match status" value="1"/>
</dbReference>
<dbReference type="EMBL" id="PYAX01000002">
    <property type="protein sequence ID" value="PSL57727.1"/>
    <property type="molecule type" value="Genomic_DNA"/>
</dbReference>
<keyword evidence="2" id="KW-0288">FMN</keyword>
<proteinExistence type="predicted"/>
<evidence type="ECO:0000259" key="4">
    <source>
        <dbReference type="Pfam" id="PF03358"/>
    </source>
</evidence>
<dbReference type="InterPro" id="IPR029039">
    <property type="entry name" value="Flavoprotein-like_sf"/>
</dbReference>
<dbReference type="Proteomes" id="UP000241118">
    <property type="component" value="Unassembled WGS sequence"/>
</dbReference>
<organism evidence="5 6">
    <name type="scientific">Saccharothrix carnea</name>
    <dbReference type="NCBI Taxonomy" id="1280637"/>
    <lineage>
        <taxon>Bacteria</taxon>
        <taxon>Bacillati</taxon>
        <taxon>Actinomycetota</taxon>
        <taxon>Actinomycetes</taxon>
        <taxon>Pseudonocardiales</taxon>
        <taxon>Pseudonocardiaceae</taxon>
        <taxon>Saccharothrix</taxon>
    </lineage>
</organism>
<keyword evidence="3" id="KW-0560">Oxidoreductase</keyword>
<sequence length="192" mass="20177">MTTLTVVQAGLGSPSSTQLLATRLAEATQRLVPDLEVRTAHLRDLARDIADNLVTGFPSARLREVVESVVGADALIAVTPTFNASYSGLFKSFVDVLEPESLVGKPVLIGATGGTERHSLVLDHALRPLFAYLRAIVVPTGVYAASSDWGADGLPGRVDRAAGELADLLAGRAPVKPAHDGFVPFDQLLAGR</sequence>
<dbReference type="GO" id="GO:0016491">
    <property type="term" value="F:oxidoreductase activity"/>
    <property type="evidence" value="ECO:0007669"/>
    <property type="project" value="UniProtKB-KW"/>
</dbReference>
<evidence type="ECO:0000256" key="2">
    <source>
        <dbReference type="ARBA" id="ARBA00022643"/>
    </source>
</evidence>
<dbReference type="Gene3D" id="3.40.50.360">
    <property type="match status" value="1"/>
</dbReference>
<evidence type="ECO:0000313" key="5">
    <source>
        <dbReference type="EMBL" id="PSL57727.1"/>
    </source>
</evidence>
<name>A0A2P8IGY4_SACCR</name>
<dbReference type="InterPro" id="IPR051814">
    <property type="entry name" value="NAD(P)H-dep_FMN_reductase"/>
</dbReference>
<dbReference type="InterPro" id="IPR023932">
    <property type="entry name" value="CE1759_FMN_reduct"/>
</dbReference>
<dbReference type="Pfam" id="PF03358">
    <property type="entry name" value="FMN_red"/>
    <property type="match status" value="1"/>
</dbReference>
<protein>
    <submittedName>
        <fullName evidence="5">FMN reductase</fullName>
    </submittedName>
</protein>